<gene>
    <name evidence="1" type="ORF">UFOVP681_26</name>
</gene>
<protein>
    <recommendedName>
        <fullName evidence="2">HD domain-containing protein</fullName>
    </recommendedName>
</protein>
<evidence type="ECO:0008006" key="2">
    <source>
        <dbReference type="Google" id="ProtNLM"/>
    </source>
</evidence>
<reference evidence="1" key="1">
    <citation type="submission" date="2020-04" db="EMBL/GenBank/DDBJ databases">
        <authorList>
            <person name="Chiriac C."/>
            <person name="Salcher M."/>
            <person name="Ghai R."/>
            <person name="Kavagutti S V."/>
        </authorList>
    </citation>
    <scope>NUCLEOTIDE SEQUENCE</scope>
</reference>
<sequence>MTPGTIFRIWQANVRRWHHSTDHRLRESNDCIQAHQARVAQLVALIFPDCTKDDLLEALFHDVPESWTGDVSYTAKHVPIIKDAHAFAEADTALRLGLPSTCSDRVKLCDGIDAILWAASRVSDTLAGNGWPYHIQQVKGLAWRLGVGPAVEGIFSKAGIR</sequence>
<dbReference type="SUPFAM" id="SSF109604">
    <property type="entry name" value="HD-domain/PDEase-like"/>
    <property type="match status" value="1"/>
</dbReference>
<dbReference type="Gene3D" id="1.10.3210.10">
    <property type="entry name" value="Hypothetical protein af1432"/>
    <property type="match status" value="1"/>
</dbReference>
<dbReference type="EMBL" id="LR796657">
    <property type="protein sequence ID" value="CAB4157508.1"/>
    <property type="molecule type" value="Genomic_DNA"/>
</dbReference>
<organism evidence="1">
    <name type="scientific">uncultured Caudovirales phage</name>
    <dbReference type="NCBI Taxonomy" id="2100421"/>
    <lineage>
        <taxon>Viruses</taxon>
        <taxon>Duplodnaviria</taxon>
        <taxon>Heunggongvirae</taxon>
        <taxon>Uroviricota</taxon>
        <taxon>Caudoviricetes</taxon>
        <taxon>Peduoviridae</taxon>
        <taxon>Maltschvirus</taxon>
        <taxon>Maltschvirus maltsch</taxon>
    </lineage>
</organism>
<evidence type="ECO:0000313" key="1">
    <source>
        <dbReference type="EMBL" id="CAB4157508.1"/>
    </source>
</evidence>
<name>A0A6J5NKU0_9CAUD</name>
<proteinExistence type="predicted"/>
<accession>A0A6J5NKU0</accession>